<comment type="similarity">
    <text evidence="2 6">Belongs to the zinc-containing alcohol dehydrogenase family.</text>
</comment>
<dbReference type="PANTHER" id="PTHR43161">
    <property type="entry name" value="SORBITOL DEHYDROGENASE"/>
    <property type="match status" value="1"/>
</dbReference>
<reference evidence="8 9" key="1">
    <citation type="submission" date="2015-09" db="EMBL/GenBank/DDBJ databases">
        <title>Draft Genome Sequence of Bradyrhizobium manausense Strain BR 3351T, a Novel Symbiotic Nitrogen-Fixing Alphaproteobacterium Isolated from Brazilian Amazon Rain Forest.</title>
        <authorList>
            <person name="De Araujo J.L."/>
            <person name="Zilli J.E."/>
        </authorList>
    </citation>
    <scope>NUCLEOTIDE SEQUENCE [LARGE SCALE GENOMIC DNA]</scope>
    <source>
        <strain evidence="8 9">BR3351</strain>
    </source>
</reference>
<dbReference type="InterPro" id="IPR036291">
    <property type="entry name" value="NAD(P)-bd_dom_sf"/>
</dbReference>
<dbReference type="InterPro" id="IPR011032">
    <property type="entry name" value="GroES-like_sf"/>
</dbReference>
<dbReference type="RefSeq" id="WP_057743950.1">
    <property type="nucleotide sequence ID" value="NZ_LJYG01000034.1"/>
</dbReference>
<dbReference type="InterPro" id="IPR013154">
    <property type="entry name" value="ADH-like_N"/>
</dbReference>
<dbReference type="InterPro" id="IPR013149">
    <property type="entry name" value="ADH-like_C"/>
</dbReference>
<dbReference type="SUPFAM" id="SSF51735">
    <property type="entry name" value="NAD(P)-binding Rossmann-fold domains"/>
    <property type="match status" value="1"/>
</dbReference>
<evidence type="ECO:0000256" key="2">
    <source>
        <dbReference type="ARBA" id="ARBA00008072"/>
    </source>
</evidence>
<dbReference type="GO" id="GO:0016616">
    <property type="term" value="F:oxidoreductase activity, acting on the CH-OH group of donors, NAD or NADP as acceptor"/>
    <property type="evidence" value="ECO:0007669"/>
    <property type="project" value="UniProtKB-ARBA"/>
</dbReference>
<gene>
    <name evidence="8" type="ORF">AOQ71_07690</name>
</gene>
<comment type="cofactor">
    <cofactor evidence="1 6">
        <name>Zn(2+)</name>
        <dbReference type="ChEBI" id="CHEBI:29105"/>
    </cofactor>
</comment>
<dbReference type="InterPro" id="IPR002328">
    <property type="entry name" value="ADH_Zn_CS"/>
</dbReference>
<evidence type="ECO:0000259" key="7">
    <source>
        <dbReference type="SMART" id="SM00829"/>
    </source>
</evidence>
<dbReference type="GO" id="GO:0008270">
    <property type="term" value="F:zinc ion binding"/>
    <property type="evidence" value="ECO:0007669"/>
    <property type="project" value="InterPro"/>
</dbReference>
<dbReference type="STRING" id="989370.AOQ71_07690"/>
<keyword evidence="4 6" id="KW-0862">Zinc</keyword>
<dbReference type="PROSITE" id="PS00059">
    <property type="entry name" value="ADH_ZINC"/>
    <property type="match status" value="1"/>
</dbReference>
<dbReference type="InterPro" id="IPR020843">
    <property type="entry name" value="ER"/>
</dbReference>
<protein>
    <submittedName>
        <fullName evidence="8">Butanediol dehydrogenase</fullName>
    </submittedName>
</protein>
<feature type="domain" description="Enoyl reductase (ER)" evidence="7">
    <location>
        <begin position="13"/>
        <end position="346"/>
    </location>
</feature>
<dbReference type="OrthoDB" id="9809185at2"/>
<dbReference type="Proteomes" id="UP000051936">
    <property type="component" value="Unassembled WGS sequence"/>
</dbReference>
<accession>A0A0R3E0N4</accession>
<dbReference type="Gene3D" id="3.40.50.720">
    <property type="entry name" value="NAD(P)-binding Rossmann-like Domain"/>
    <property type="match status" value="1"/>
</dbReference>
<dbReference type="CDD" id="cd08233">
    <property type="entry name" value="butanediol_DH_like"/>
    <property type="match status" value="1"/>
</dbReference>
<evidence type="ECO:0000256" key="3">
    <source>
        <dbReference type="ARBA" id="ARBA00022723"/>
    </source>
</evidence>
<dbReference type="Pfam" id="PF00107">
    <property type="entry name" value="ADH_zinc_N"/>
    <property type="match status" value="1"/>
</dbReference>
<sequence length="349" mass="37237">MEDRQFTAAVWYGARDIRVELRRTAPLSANELRIKVARCGICGSDLHEYVNGPHAIPVLQEHPLSRRKAPIVLGHEFCGTVSEVGSGVIGFREGQRVVIEPEYRCGSCSACQRGEYNLCESMGFAGLMGDGGMADEATIPAYMAHALPDEVSFAQAAVLEPAAVALHAIRRSGLGAGMRCAVVGAGPIGLLIVQLARLAGAREIAVSDLSDARLQMATRLGATIAVNTGRDSLSDHVQDVDISFEAVGVQSALTSAFNVLRKGGRLVLVGLFGKPPSLDAFGLVNREIDLISSVGYRHVYPDLIALVAAGLFDPSRIVTREIRLAEVVQDGFERLLSNPADVKIVVNPE</sequence>
<name>A0A0R3E0N4_9BRAD</name>
<evidence type="ECO:0000256" key="6">
    <source>
        <dbReference type="RuleBase" id="RU361277"/>
    </source>
</evidence>
<proteinExistence type="inferred from homology"/>
<organism evidence="8 9">
    <name type="scientific">Bradyrhizobium manausense</name>
    <dbReference type="NCBI Taxonomy" id="989370"/>
    <lineage>
        <taxon>Bacteria</taxon>
        <taxon>Pseudomonadati</taxon>
        <taxon>Pseudomonadota</taxon>
        <taxon>Alphaproteobacteria</taxon>
        <taxon>Hyphomicrobiales</taxon>
        <taxon>Nitrobacteraceae</taxon>
        <taxon>Bradyrhizobium</taxon>
    </lineage>
</organism>
<evidence type="ECO:0000256" key="4">
    <source>
        <dbReference type="ARBA" id="ARBA00022833"/>
    </source>
</evidence>
<dbReference type="EMBL" id="LJYG01000034">
    <property type="protein sequence ID" value="KRQ15769.1"/>
    <property type="molecule type" value="Genomic_DNA"/>
</dbReference>
<dbReference type="SUPFAM" id="SSF50129">
    <property type="entry name" value="GroES-like"/>
    <property type="match status" value="1"/>
</dbReference>
<evidence type="ECO:0000313" key="9">
    <source>
        <dbReference type="Proteomes" id="UP000051936"/>
    </source>
</evidence>
<evidence type="ECO:0000256" key="1">
    <source>
        <dbReference type="ARBA" id="ARBA00001947"/>
    </source>
</evidence>
<dbReference type="PANTHER" id="PTHR43161:SF26">
    <property type="entry name" value="GALACTITOL 1-PHOSPHATE 5-DEHYDROGENASE"/>
    <property type="match status" value="1"/>
</dbReference>
<comment type="caution">
    <text evidence="8">The sequence shown here is derived from an EMBL/GenBank/DDBJ whole genome shotgun (WGS) entry which is preliminary data.</text>
</comment>
<dbReference type="Gene3D" id="3.90.180.10">
    <property type="entry name" value="Medium-chain alcohol dehydrogenases, catalytic domain"/>
    <property type="match status" value="1"/>
</dbReference>
<dbReference type="AlphaFoldDB" id="A0A0R3E0N4"/>
<dbReference type="SMART" id="SM00829">
    <property type="entry name" value="PKS_ER"/>
    <property type="match status" value="1"/>
</dbReference>
<evidence type="ECO:0000313" key="8">
    <source>
        <dbReference type="EMBL" id="KRQ15769.1"/>
    </source>
</evidence>
<keyword evidence="5" id="KW-0560">Oxidoreductase</keyword>
<keyword evidence="9" id="KW-1185">Reference proteome</keyword>
<evidence type="ECO:0000256" key="5">
    <source>
        <dbReference type="ARBA" id="ARBA00023002"/>
    </source>
</evidence>
<keyword evidence="3 6" id="KW-0479">Metal-binding</keyword>
<dbReference type="Pfam" id="PF08240">
    <property type="entry name" value="ADH_N"/>
    <property type="match status" value="1"/>
</dbReference>